<evidence type="ECO:0000256" key="9">
    <source>
        <dbReference type="ARBA" id="ARBA00023004"/>
    </source>
</evidence>
<evidence type="ECO:0000256" key="3">
    <source>
        <dbReference type="ARBA" id="ARBA00012030"/>
    </source>
</evidence>
<proteinExistence type="inferred from homology"/>
<sequence>MEKEELLKEVDKKVAACRKCPLYKTATNPVPGNGNFEAEIIFIGEAPGFHEDQRGIPFCGAAGKLLDRLLSSIGLDRSKVYVANMLKHRPPNNRDPSLEEMEACREYLDEQIKIINPKAIVTLGRFSMVKFYPFGKISADHGKGKIVEYNGRKYIFIPMYHPAAALRAGAVDAQLREDFIKMPEEIKRLEKIINGVVEVPIKQEEEKEEQLGLI</sequence>
<dbReference type="InterPro" id="IPR005273">
    <property type="entry name" value="Ura-DNA_glyco_family4"/>
</dbReference>
<dbReference type="AlphaFoldDB" id="A0A2M7BG37"/>
<evidence type="ECO:0000313" key="13">
    <source>
        <dbReference type="EMBL" id="PIV02047.1"/>
    </source>
</evidence>
<dbReference type="SUPFAM" id="SSF52141">
    <property type="entry name" value="Uracil-DNA glycosylase-like"/>
    <property type="match status" value="1"/>
</dbReference>
<keyword evidence="6" id="KW-0479">Metal-binding</keyword>
<evidence type="ECO:0000256" key="7">
    <source>
        <dbReference type="ARBA" id="ARBA00022763"/>
    </source>
</evidence>
<dbReference type="EC" id="3.2.2.27" evidence="3"/>
<feature type="domain" description="Uracil-DNA glycosylase-like" evidence="12">
    <location>
        <begin position="31"/>
        <end position="180"/>
    </location>
</feature>
<dbReference type="GO" id="GO:0006281">
    <property type="term" value="P:DNA repair"/>
    <property type="evidence" value="ECO:0007669"/>
    <property type="project" value="UniProtKB-KW"/>
</dbReference>
<dbReference type="Proteomes" id="UP000230399">
    <property type="component" value="Unassembled WGS sequence"/>
</dbReference>
<dbReference type="GO" id="GO:0051539">
    <property type="term" value="F:4 iron, 4 sulfur cluster binding"/>
    <property type="evidence" value="ECO:0007669"/>
    <property type="project" value="UniProtKB-KW"/>
</dbReference>
<evidence type="ECO:0000256" key="2">
    <source>
        <dbReference type="ARBA" id="ARBA00006521"/>
    </source>
</evidence>
<dbReference type="GO" id="GO:0004844">
    <property type="term" value="F:uracil DNA N-glycosylase activity"/>
    <property type="evidence" value="ECO:0007669"/>
    <property type="project" value="UniProtKB-EC"/>
</dbReference>
<evidence type="ECO:0000256" key="8">
    <source>
        <dbReference type="ARBA" id="ARBA00022801"/>
    </source>
</evidence>
<evidence type="ECO:0000256" key="1">
    <source>
        <dbReference type="ARBA" id="ARBA00001400"/>
    </source>
</evidence>
<evidence type="ECO:0000256" key="5">
    <source>
        <dbReference type="ARBA" id="ARBA00022485"/>
    </source>
</evidence>
<accession>A0A2M7BG37</accession>
<gene>
    <name evidence="13" type="ORF">COS55_00475</name>
</gene>
<organism evidence="13 14">
    <name type="scientific">Candidatus Shapirobacteria bacterium CG03_land_8_20_14_0_80_40_19</name>
    <dbReference type="NCBI Taxonomy" id="1974880"/>
    <lineage>
        <taxon>Bacteria</taxon>
        <taxon>Candidatus Shapironibacteriota</taxon>
    </lineage>
</organism>
<dbReference type="GO" id="GO:0046872">
    <property type="term" value="F:metal ion binding"/>
    <property type="evidence" value="ECO:0007669"/>
    <property type="project" value="UniProtKB-KW"/>
</dbReference>
<comment type="similarity">
    <text evidence="2">Belongs to the uracil-DNA glycosylase (UDG) superfamily. Type 4 (UDGa) family.</text>
</comment>
<dbReference type="InterPro" id="IPR036895">
    <property type="entry name" value="Uracil-DNA_glycosylase-like_sf"/>
</dbReference>
<name>A0A2M7BG37_9BACT</name>
<keyword evidence="10" id="KW-0411">Iron-sulfur</keyword>
<dbReference type="EMBL" id="PEVD01000009">
    <property type="protein sequence ID" value="PIV02047.1"/>
    <property type="molecule type" value="Genomic_DNA"/>
</dbReference>
<evidence type="ECO:0000256" key="6">
    <source>
        <dbReference type="ARBA" id="ARBA00022723"/>
    </source>
</evidence>
<dbReference type="NCBIfam" id="TIGR00758">
    <property type="entry name" value="UDG_fam4"/>
    <property type="match status" value="1"/>
</dbReference>
<dbReference type="InterPro" id="IPR005122">
    <property type="entry name" value="Uracil-DNA_glycosylase-like"/>
</dbReference>
<keyword evidence="8" id="KW-0378">Hydrolase</keyword>
<dbReference type="Gene3D" id="3.40.470.10">
    <property type="entry name" value="Uracil-DNA glycosylase-like domain"/>
    <property type="match status" value="1"/>
</dbReference>
<dbReference type="Pfam" id="PF03167">
    <property type="entry name" value="UDG"/>
    <property type="match status" value="1"/>
</dbReference>
<keyword evidence="5" id="KW-0004">4Fe-4S</keyword>
<comment type="catalytic activity">
    <reaction evidence="1">
        <text>Hydrolyzes single-stranded DNA or mismatched double-stranded DNA and polynucleotides, releasing free uracil.</text>
        <dbReference type="EC" id="3.2.2.27"/>
    </reaction>
</comment>
<dbReference type="SMART" id="SM00987">
    <property type="entry name" value="UreE_C"/>
    <property type="match status" value="1"/>
</dbReference>
<evidence type="ECO:0000256" key="11">
    <source>
        <dbReference type="ARBA" id="ARBA00023204"/>
    </source>
</evidence>
<dbReference type="InterPro" id="IPR051536">
    <property type="entry name" value="UDG_Type-4/5"/>
</dbReference>
<evidence type="ECO:0000259" key="12">
    <source>
        <dbReference type="SMART" id="SM00986"/>
    </source>
</evidence>
<evidence type="ECO:0000313" key="14">
    <source>
        <dbReference type="Proteomes" id="UP000230399"/>
    </source>
</evidence>
<dbReference type="CDD" id="cd10030">
    <property type="entry name" value="UDG-F4_TTUDGA_SPO1dp_like"/>
    <property type="match status" value="1"/>
</dbReference>
<keyword evidence="9" id="KW-0408">Iron</keyword>
<comment type="caution">
    <text evidence="13">The sequence shown here is derived from an EMBL/GenBank/DDBJ whole genome shotgun (WGS) entry which is preliminary data.</text>
</comment>
<keyword evidence="7" id="KW-0227">DNA damage</keyword>
<keyword evidence="11" id="KW-0234">DNA repair</keyword>
<dbReference type="PANTHER" id="PTHR33693">
    <property type="entry name" value="TYPE-5 URACIL-DNA GLYCOSYLASE"/>
    <property type="match status" value="1"/>
</dbReference>
<dbReference type="SMART" id="SM00986">
    <property type="entry name" value="UDG"/>
    <property type="match status" value="1"/>
</dbReference>
<dbReference type="PANTHER" id="PTHR33693:SF1">
    <property type="entry name" value="TYPE-4 URACIL-DNA GLYCOSYLASE"/>
    <property type="match status" value="1"/>
</dbReference>
<evidence type="ECO:0000256" key="10">
    <source>
        <dbReference type="ARBA" id="ARBA00023014"/>
    </source>
</evidence>
<evidence type="ECO:0000256" key="4">
    <source>
        <dbReference type="ARBA" id="ARBA00019403"/>
    </source>
</evidence>
<protein>
    <recommendedName>
        <fullName evidence="4">Type-4 uracil-DNA glycosylase</fullName>
        <ecNumber evidence="3">3.2.2.27</ecNumber>
    </recommendedName>
</protein>
<reference evidence="14" key="1">
    <citation type="submission" date="2017-09" db="EMBL/GenBank/DDBJ databases">
        <title>Depth-based differentiation of microbial function through sediment-hosted aquifers and enrichment of novel symbionts in the deep terrestrial subsurface.</title>
        <authorList>
            <person name="Probst A.J."/>
            <person name="Ladd B."/>
            <person name="Jarett J.K."/>
            <person name="Geller-Mcgrath D.E."/>
            <person name="Sieber C.M.K."/>
            <person name="Emerson J.B."/>
            <person name="Anantharaman K."/>
            <person name="Thomas B.C."/>
            <person name="Malmstrom R."/>
            <person name="Stieglmeier M."/>
            <person name="Klingl A."/>
            <person name="Woyke T."/>
            <person name="Ryan C.M."/>
            <person name="Banfield J.F."/>
        </authorList>
    </citation>
    <scope>NUCLEOTIDE SEQUENCE [LARGE SCALE GENOMIC DNA]</scope>
</reference>